<dbReference type="GO" id="GO:0008270">
    <property type="term" value="F:zinc ion binding"/>
    <property type="evidence" value="ECO:0007669"/>
    <property type="project" value="InterPro"/>
</dbReference>
<evidence type="ECO:0000256" key="2">
    <source>
        <dbReference type="ARBA" id="ARBA00008072"/>
    </source>
</evidence>
<dbReference type="InterPro" id="IPR013149">
    <property type="entry name" value="ADH-like_C"/>
</dbReference>
<comment type="cofactor">
    <cofactor evidence="1 6">
        <name>Zn(2+)</name>
        <dbReference type="ChEBI" id="CHEBI:29105"/>
    </cofactor>
</comment>
<dbReference type="Proteomes" id="UP001174934">
    <property type="component" value="Unassembled WGS sequence"/>
</dbReference>
<dbReference type="PANTHER" id="PTHR42940:SF7">
    <property type="entry name" value="ALCOHOL DEHYDROGENASE-LIKE N-TERMINAL DOMAIN-CONTAINING PROTEIN"/>
    <property type="match status" value="1"/>
</dbReference>
<dbReference type="EMBL" id="JAULSR010000002">
    <property type="protein sequence ID" value="KAK0630217.1"/>
    <property type="molecule type" value="Genomic_DNA"/>
</dbReference>
<evidence type="ECO:0000256" key="4">
    <source>
        <dbReference type="ARBA" id="ARBA00022833"/>
    </source>
</evidence>
<dbReference type="AlphaFoldDB" id="A0AA40C9K1"/>
<keyword evidence="9" id="KW-1185">Reference proteome</keyword>
<dbReference type="SUPFAM" id="SSF50129">
    <property type="entry name" value="GroES-like"/>
    <property type="match status" value="1"/>
</dbReference>
<protein>
    <submittedName>
        <fullName evidence="8">Chaperonin 10-like protein</fullName>
    </submittedName>
</protein>
<keyword evidence="4 6" id="KW-0862">Zinc</keyword>
<dbReference type="GO" id="GO:0004022">
    <property type="term" value="F:alcohol dehydrogenase (NAD+) activity"/>
    <property type="evidence" value="ECO:0007669"/>
    <property type="project" value="TreeGrafter"/>
</dbReference>
<dbReference type="GO" id="GO:0005737">
    <property type="term" value="C:cytoplasm"/>
    <property type="evidence" value="ECO:0007669"/>
    <property type="project" value="TreeGrafter"/>
</dbReference>
<evidence type="ECO:0000256" key="1">
    <source>
        <dbReference type="ARBA" id="ARBA00001947"/>
    </source>
</evidence>
<comment type="similarity">
    <text evidence="2 6">Belongs to the zinc-containing alcohol dehydrogenase family.</text>
</comment>
<evidence type="ECO:0000313" key="9">
    <source>
        <dbReference type="Proteomes" id="UP001174934"/>
    </source>
</evidence>
<name>A0AA40C9K1_9PEZI</name>
<dbReference type="Pfam" id="PF08240">
    <property type="entry name" value="ADH_N"/>
    <property type="match status" value="1"/>
</dbReference>
<dbReference type="SMART" id="SM00829">
    <property type="entry name" value="PKS_ER"/>
    <property type="match status" value="1"/>
</dbReference>
<evidence type="ECO:0000256" key="5">
    <source>
        <dbReference type="ARBA" id="ARBA00023002"/>
    </source>
</evidence>
<proteinExistence type="inferred from homology"/>
<dbReference type="InterPro" id="IPR002328">
    <property type="entry name" value="ADH_Zn_CS"/>
</dbReference>
<evidence type="ECO:0000256" key="6">
    <source>
        <dbReference type="RuleBase" id="RU361277"/>
    </source>
</evidence>
<evidence type="ECO:0000313" key="8">
    <source>
        <dbReference type="EMBL" id="KAK0630217.1"/>
    </source>
</evidence>
<dbReference type="PROSITE" id="PS00059">
    <property type="entry name" value="ADH_ZINC"/>
    <property type="match status" value="1"/>
</dbReference>
<comment type="caution">
    <text evidence="8">The sequence shown here is derived from an EMBL/GenBank/DDBJ whole genome shotgun (WGS) entry which is preliminary data.</text>
</comment>
<keyword evidence="3 6" id="KW-0479">Metal-binding</keyword>
<dbReference type="InterPro" id="IPR011032">
    <property type="entry name" value="GroES-like_sf"/>
</dbReference>
<evidence type="ECO:0000259" key="7">
    <source>
        <dbReference type="SMART" id="SM00829"/>
    </source>
</evidence>
<feature type="domain" description="Enoyl reductase (ER)" evidence="7">
    <location>
        <begin position="18"/>
        <end position="339"/>
    </location>
</feature>
<gene>
    <name evidence="8" type="ORF">B0T17DRAFT_215642</name>
</gene>
<dbReference type="PANTHER" id="PTHR42940">
    <property type="entry name" value="ALCOHOL DEHYDROGENASE 1-RELATED"/>
    <property type="match status" value="1"/>
</dbReference>
<dbReference type="Gene3D" id="3.90.180.10">
    <property type="entry name" value="Medium-chain alcohol dehydrogenases, catalytic domain"/>
    <property type="match status" value="1"/>
</dbReference>
<reference evidence="8" key="1">
    <citation type="submission" date="2023-06" db="EMBL/GenBank/DDBJ databases">
        <title>Genome-scale phylogeny and comparative genomics of the fungal order Sordariales.</title>
        <authorList>
            <consortium name="Lawrence Berkeley National Laboratory"/>
            <person name="Hensen N."/>
            <person name="Bonometti L."/>
            <person name="Westerberg I."/>
            <person name="Brannstrom I.O."/>
            <person name="Guillou S."/>
            <person name="Cros-Aarteil S."/>
            <person name="Calhoun S."/>
            <person name="Haridas S."/>
            <person name="Kuo A."/>
            <person name="Mondo S."/>
            <person name="Pangilinan J."/>
            <person name="Riley R."/>
            <person name="LaButti K."/>
            <person name="Andreopoulos B."/>
            <person name="Lipzen A."/>
            <person name="Chen C."/>
            <person name="Yanf M."/>
            <person name="Daum C."/>
            <person name="Ng V."/>
            <person name="Clum A."/>
            <person name="Steindorff A."/>
            <person name="Ohm R."/>
            <person name="Martin F."/>
            <person name="Silar P."/>
            <person name="Natvig D."/>
            <person name="Lalanne C."/>
            <person name="Gautier V."/>
            <person name="Ament-velasquez S.L."/>
            <person name="Kruys A."/>
            <person name="Hutchinson M.I."/>
            <person name="Powell A.J."/>
            <person name="Barry K."/>
            <person name="Miller A.N."/>
            <person name="Grigoriev I.V."/>
            <person name="Debuchy R."/>
            <person name="Gladieux P."/>
            <person name="Thoren M.H."/>
            <person name="Johannesson H."/>
        </authorList>
    </citation>
    <scope>NUCLEOTIDE SEQUENCE</scope>
    <source>
        <strain evidence="8">SMH3391-2</strain>
    </source>
</reference>
<dbReference type="InterPro" id="IPR020843">
    <property type="entry name" value="ER"/>
</dbReference>
<dbReference type="Pfam" id="PF00107">
    <property type="entry name" value="ADH_zinc_N"/>
    <property type="match status" value="1"/>
</dbReference>
<dbReference type="InterPro" id="IPR013154">
    <property type="entry name" value="ADH-like_N"/>
</dbReference>
<keyword evidence="5" id="KW-0560">Oxidoreductase</keyword>
<dbReference type="SUPFAM" id="SSF51735">
    <property type="entry name" value="NAD(P)-binding Rossmann-fold domains"/>
    <property type="match status" value="1"/>
</dbReference>
<evidence type="ECO:0000256" key="3">
    <source>
        <dbReference type="ARBA" id="ARBA00022723"/>
    </source>
</evidence>
<organism evidence="8 9">
    <name type="scientific">Bombardia bombarda</name>
    <dbReference type="NCBI Taxonomy" id="252184"/>
    <lineage>
        <taxon>Eukaryota</taxon>
        <taxon>Fungi</taxon>
        <taxon>Dikarya</taxon>
        <taxon>Ascomycota</taxon>
        <taxon>Pezizomycotina</taxon>
        <taxon>Sordariomycetes</taxon>
        <taxon>Sordariomycetidae</taxon>
        <taxon>Sordariales</taxon>
        <taxon>Lasiosphaeriaceae</taxon>
        <taxon>Bombardia</taxon>
    </lineage>
</organism>
<dbReference type="Gene3D" id="3.40.50.720">
    <property type="entry name" value="NAD(P)-binding Rossmann-like Domain"/>
    <property type="match status" value="1"/>
</dbReference>
<dbReference type="InterPro" id="IPR036291">
    <property type="entry name" value="NAD(P)-bd_dom_sf"/>
</dbReference>
<sequence length="342" mass="35859">MASSLPKTYKAAVFPRAGAPLEIWDVPLKQPGRGQVLVKVLACGVCHTDAFIQSGGFHSPWPLVPGHEIVGDVVAVGEGVRRFKEGDRVGGGFHGGHDGICRSCQRGMFQQCANGAITGGSTDGGYAEYTLLREEATSFIPPDMDPAEAAPFLCAGTTVFNAIRKLRVEQGNLVAIQGLGGLGHLAVQYARKMGYTTVAISRGGADKRRFAVELGAHEYIDTTNEDVAGRLGEMGGAALIVSTGPDGKAASELVGGLQNGGKLVILAPMGPVGFDTTALITKGASVHGWSTGNALDGEEALEFAKRHGVRCLIETFPLADAVKAFDIMLQGTPRFRNVLVMN</sequence>
<accession>A0AA40C9K1</accession>